<proteinExistence type="predicted"/>
<keyword evidence="1" id="KW-0472">Membrane</keyword>
<feature type="transmembrane region" description="Helical" evidence="1">
    <location>
        <begin position="36"/>
        <end position="54"/>
    </location>
</feature>
<name>A0AA49GS86_9BACT</name>
<feature type="transmembrane region" description="Helical" evidence="1">
    <location>
        <begin position="109"/>
        <end position="131"/>
    </location>
</feature>
<gene>
    <name evidence="2" type="ORF">K4G66_07695</name>
</gene>
<dbReference type="AlphaFoldDB" id="A0AA49GS86"/>
<keyword evidence="1" id="KW-0812">Transmembrane</keyword>
<feature type="transmembrane region" description="Helical" evidence="1">
    <location>
        <begin position="143"/>
        <end position="167"/>
    </location>
</feature>
<keyword evidence="1" id="KW-1133">Transmembrane helix</keyword>
<feature type="transmembrane region" description="Helical" evidence="1">
    <location>
        <begin position="74"/>
        <end position="97"/>
    </location>
</feature>
<evidence type="ECO:0000256" key="1">
    <source>
        <dbReference type="SAM" id="Phobius"/>
    </source>
</evidence>
<reference evidence="2" key="1">
    <citation type="journal article" date="2023" name="Comput. Struct. Biotechnol. J.">
        <title>Discovery of a novel marine Bacteroidetes with a rich repertoire of carbohydrate-active enzymes.</title>
        <authorList>
            <person name="Chen B."/>
            <person name="Liu G."/>
            <person name="Chen Q."/>
            <person name="Wang H."/>
            <person name="Liu L."/>
            <person name="Tang K."/>
        </authorList>
    </citation>
    <scope>NUCLEOTIDE SEQUENCE</scope>
    <source>
        <strain evidence="2">TK19036</strain>
    </source>
</reference>
<reference evidence="2" key="2">
    <citation type="journal article" date="2024" name="Antonie Van Leeuwenhoek">
        <title>Roseihalotalea indica gen. nov., sp. nov., a halophilic Bacteroidetes from mesopelagic Southwest Indian Ocean with higher carbohydrate metabolic potential.</title>
        <authorList>
            <person name="Chen B."/>
            <person name="Zhang M."/>
            <person name="Lin D."/>
            <person name="Ye J."/>
            <person name="Tang K."/>
        </authorList>
    </citation>
    <scope>NUCLEOTIDE SEQUENCE</scope>
    <source>
        <strain evidence="2">TK19036</strain>
    </source>
</reference>
<accession>A0AA49GS86</accession>
<feature type="transmembrane region" description="Helical" evidence="1">
    <location>
        <begin position="6"/>
        <end position="24"/>
    </location>
</feature>
<sequence>MKRIDVEVFVVPAVALSLVVFLYFHFLKRTENQKRYHHFVLTVAVSAFLLNFLWEVGQGPWYEDFRYDWKHISFCALASVADMLMVFILLFGFGLIYQSVFWIRHLTTSRIVTLVLVGCIGAVLSEMWHTARGDWAYAESMPMLPWVNVGLSPVLQFALLPFITFALSKQTVKLKSS</sequence>
<dbReference type="EMBL" id="CP120682">
    <property type="protein sequence ID" value="WKN38583.1"/>
    <property type="molecule type" value="Genomic_DNA"/>
</dbReference>
<evidence type="ECO:0000313" key="2">
    <source>
        <dbReference type="EMBL" id="WKN38583.1"/>
    </source>
</evidence>
<protein>
    <submittedName>
        <fullName evidence="2">Uncharacterized protein</fullName>
    </submittedName>
</protein>
<organism evidence="2">
    <name type="scientific">Roseihalotalea indica</name>
    <dbReference type="NCBI Taxonomy" id="2867963"/>
    <lineage>
        <taxon>Bacteria</taxon>
        <taxon>Pseudomonadati</taxon>
        <taxon>Bacteroidota</taxon>
        <taxon>Cytophagia</taxon>
        <taxon>Cytophagales</taxon>
        <taxon>Catalimonadaceae</taxon>
        <taxon>Roseihalotalea</taxon>
    </lineage>
</organism>